<dbReference type="EMBL" id="CP046452">
    <property type="protein sequence ID" value="QGU03132.1"/>
    <property type="molecule type" value="Genomic_DNA"/>
</dbReference>
<accession>A0A6B8VD50</accession>
<sequence length="42" mass="5046">MLSWLIAGTVALLVLLVLSLGIDWWIINRPVDRRTFEQFWRF</sequence>
<keyword evidence="2" id="KW-1185">Reference proteome</keyword>
<reference evidence="2" key="1">
    <citation type="submission" date="2019-11" db="EMBL/GenBank/DDBJ databases">
        <title>Complete genome sequence of Corynebacterium kalinowskii 1959, a novel Corynebacterium species isolated from soil of a small paddock in Vilsendorf, Germany.</title>
        <authorList>
            <person name="Schaffert L."/>
            <person name="Ruwe M."/>
            <person name="Milse J."/>
            <person name="Hanuschka K."/>
            <person name="Ortseifen V."/>
            <person name="Droste J."/>
            <person name="Brandt D."/>
            <person name="Schlueter L."/>
            <person name="Kutter Y."/>
            <person name="Vinke S."/>
            <person name="Viehoefer P."/>
            <person name="Jacob L."/>
            <person name="Luebke N.-C."/>
            <person name="Schulte-Berndt E."/>
            <person name="Hain C."/>
            <person name="Linder M."/>
            <person name="Schmidt P."/>
            <person name="Wollenschlaeger L."/>
            <person name="Luttermann T."/>
            <person name="Thieme E."/>
            <person name="Hassa J."/>
            <person name="Haak M."/>
            <person name="Wittchen M."/>
            <person name="Mentz A."/>
            <person name="Persicke M."/>
            <person name="Busche T."/>
            <person name="Ruckert C."/>
        </authorList>
    </citation>
    <scope>NUCLEOTIDE SEQUENCE [LARGE SCALE GENOMIC DNA]</scope>
    <source>
        <strain evidence="2">1959</strain>
    </source>
</reference>
<protein>
    <submittedName>
        <fullName evidence="1">Uncharacterized protein</fullName>
    </submittedName>
</protein>
<name>A0A6B8VD50_9CORY</name>
<evidence type="ECO:0000313" key="2">
    <source>
        <dbReference type="Proteomes" id="UP000427071"/>
    </source>
</evidence>
<gene>
    <name evidence="1" type="ORF">CKALI_11440</name>
</gene>
<proteinExistence type="predicted"/>
<evidence type="ECO:0000313" key="1">
    <source>
        <dbReference type="EMBL" id="QGU03132.1"/>
    </source>
</evidence>
<dbReference type="RefSeq" id="WP_269076353.1">
    <property type="nucleotide sequence ID" value="NZ_CP046452.1"/>
</dbReference>
<dbReference type="AlphaFoldDB" id="A0A6B8VD50"/>
<dbReference type="Proteomes" id="UP000427071">
    <property type="component" value="Chromosome"/>
</dbReference>
<organism evidence="1 2">
    <name type="scientific">Corynebacterium kalinowskii</name>
    <dbReference type="NCBI Taxonomy" id="2675216"/>
    <lineage>
        <taxon>Bacteria</taxon>
        <taxon>Bacillati</taxon>
        <taxon>Actinomycetota</taxon>
        <taxon>Actinomycetes</taxon>
        <taxon>Mycobacteriales</taxon>
        <taxon>Corynebacteriaceae</taxon>
        <taxon>Corynebacterium</taxon>
    </lineage>
</organism>
<dbReference type="KEGG" id="ckw:CKALI_11440"/>